<dbReference type="GO" id="GO:0006417">
    <property type="term" value="P:regulation of translation"/>
    <property type="evidence" value="ECO:0007669"/>
    <property type="project" value="UniProtKB-KW"/>
</dbReference>
<dbReference type="Gene3D" id="3.30.360.10">
    <property type="entry name" value="Dihydrodipicolinate Reductase, domain 2"/>
    <property type="match status" value="1"/>
</dbReference>
<comment type="pathway">
    <text evidence="4">Carbohydrate degradation; glycolysis; pyruvate from D-glyceraldehyde 3-phosphate: step 1/5.</text>
</comment>
<dbReference type="GO" id="GO:0005829">
    <property type="term" value="C:cytosol"/>
    <property type="evidence" value="ECO:0007669"/>
    <property type="project" value="UniProtKB-SubCell"/>
</dbReference>
<evidence type="ECO:0000256" key="17">
    <source>
        <dbReference type="ARBA" id="ARBA00023242"/>
    </source>
</evidence>
<evidence type="ECO:0000256" key="5">
    <source>
        <dbReference type="ARBA" id="ARBA00007406"/>
    </source>
</evidence>
<dbReference type="InterPro" id="IPR020829">
    <property type="entry name" value="GlycerAld_3-P_DH_cat"/>
</dbReference>
<evidence type="ECO:0000256" key="18">
    <source>
        <dbReference type="ARBA" id="ARBA00031890"/>
    </source>
</evidence>
<evidence type="ECO:0000256" key="8">
    <source>
        <dbReference type="ARBA" id="ARBA00022490"/>
    </source>
</evidence>
<comment type="catalytic activity">
    <reaction evidence="20">
        <text>D-glyceraldehyde 3-phosphate + phosphate + NAD(+) = (2R)-3-phospho-glyceroyl phosphate + NADH + H(+)</text>
        <dbReference type="Rhea" id="RHEA:10300"/>
        <dbReference type="ChEBI" id="CHEBI:15378"/>
        <dbReference type="ChEBI" id="CHEBI:43474"/>
        <dbReference type="ChEBI" id="CHEBI:57540"/>
        <dbReference type="ChEBI" id="CHEBI:57604"/>
        <dbReference type="ChEBI" id="CHEBI:57945"/>
        <dbReference type="ChEBI" id="CHEBI:59776"/>
        <dbReference type="EC" id="1.2.1.12"/>
    </reaction>
</comment>
<evidence type="ECO:0000259" key="22">
    <source>
        <dbReference type="Pfam" id="PF02800"/>
    </source>
</evidence>
<evidence type="ECO:0000256" key="16">
    <source>
        <dbReference type="ARBA" id="ARBA00023212"/>
    </source>
</evidence>
<dbReference type="PANTHER" id="PTHR10836">
    <property type="entry name" value="GLYCERALDEHYDE 3-PHOSPHATE DEHYDROGENASE"/>
    <property type="match status" value="1"/>
</dbReference>
<dbReference type="SUPFAM" id="SSF51735">
    <property type="entry name" value="NAD(P)-binding Rossmann-fold domains"/>
    <property type="match status" value="1"/>
</dbReference>
<dbReference type="PANTHER" id="PTHR10836:SF111">
    <property type="entry name" value="GLYCERALDEHYDE-3-PHOSPHATE DEHYDROGENASE"/>
    <property type="match status" value="1"/>
</dbReference>
<dbReference type="Pfam" id="PF02800">
    <property type="entry name" value="Gp_dh_C"/>
    <property type="match status" value="1"/>
</dbReference>
<evidence type="ECO:0000256" key="9">
    <source>
        <dbReference type="ARBA" id="ARBA00022679"/>
    </source>
</evidence>
<proteinExistence type="inferred from homology"/>
<evidence type="ECO:0000256" key="13">
    <source>
        <dbReference type="ARBA" id="ARBA00023002"/>
    </source>
</evidence>
<dbReference type="AlphaFoldDB" id="A0A8J6DLN1"/>
<evidence type="ECO:0000256" key="4">
    <source>
        <dbReference type="ARBA" id="ARBA00004869"/>
    </source>
</evidence>
<dbReference type="GO" id="GO:0006915">
    <property type="term" value="P:apoptotic process"/>
    <property type="evidence" value="ECO:0007669"/>
    <property type="project" value="UniProtKB-KW"/>
</dbReference>
<evidence type="ECO:0000256" key="7">
    <source>
        <dbReference type="ARBA" id="ARBA00021022"/>
    </source>
</evidence>
<evidence type="ECO:0000256" key="1">
    <source>
        <dbReference type="ARBA" id="ARBA00004123"/>
    </source>
</evidence>
<evidence type="ECO:0000313" key="24">
    <source>
        <dbReference type="Proteomes" id="UP000700334"/>
    </source>
</evidence>
<dbReference type="GO" id="GO:0004365">
    <property type="term" value="F:glyceraldehyde-3-phosphate dehydrogenase (NAD+) (phosphorylating) activity"/>
    <property type="evidence" value="ECO:0007669"/>
    <property type="project" value="UniProtKB-EC"/>
</dbReference>
<comment type="subcellular location">
    <subcellularLocation>
        <location evidence="2">Cytoplasm</location>
        <location evidence="2">Cytoskeleton</location>
    </subcellularLocation>
    <subcellularLocation>
        <location evidence="3">Cytoplasm</location>
        <location evidence="3">Cytosol</location>
    </subcellularLocation>
    <subcellularLocation>
        <location evidence="1">Nucleus</location>
    </subcellularLocation>
</comment>
<keyword evidence="15" id="KW-0324">Glycolysis</keyword>
<keyword evidence="10" id="KW-0053">Apoptosis</keyword>
<feature type="non-terminal residue" evidence="23">
    <location>
        <position position="1"/>
    </location>
</feature>
<evidence type="ECO:0000256" key="10">
    <source>
        <dbReference type="ARBA" id="ARBA00022703"/>
    </source>
</evidence>
<evidence type="ECO:0000256" key="19">
    <source>
        <dbReference type="ARBA" id="ARBA00046997"/>
    </source>
</evidence>
<organism evidence="23 24">
    <name type="scientific">Galemys pyrenaicus</name>
    <name type="common">Iberian desman</name>
    <name type="synonym">Pyrenean desman</name>
    <dbReference type="NCBI Taxonomy" id="202257"/>
    <lineage>
        <taxon>Eukaryota</taxon>
        <taxon>Metazoa</taxon>
        <taxon>Chordata</taxon>
        <taxon>Craniata</taxon>
        <taxon>Vertebrata</taxon>
        <taxon>Euteleostomi</taxon>
        <taxon>Mammalia</taxon>
        <taxon>Eutheria</taxon>
        <taxon>Laurasiatheria</taxon>
        <taxon>Eulipotyphla</taxon>
        <taxon>Talpidae</taxon>
        <taxon>Galemys</taxon>
    </lineage>
</organism>
<protein>
    <recommendedName>
        <fullName evidence="7">Glyceraldehyde-3-phosphate dehydrogenase</fullName>
        <ecNumber evidence="6">1.2.1.12</ecNumber>
    </recommendedName>
    <alternativeName>
        <fullName evidence="18">Peptidyl-cysteine S-nitrosylase GAPDH</fullName>
    </alternativeName>
</protein>
<comment type="catalytic activity">
    <reaction evidence="21">
        <text>S-nitroso-L-cysteinyl-[GAPDH] + L-cysteinyl-[protein] = L-cysteinyl-[GAPDH] + S-nitroso-L-cysteinyl-[protein]</text>
        <dbReference type="Rhea" id="RHEA:66684"/>
        <dbReference type="Rhea" id="RHEA-COMP:10131"/>
        <dbReference type="Rhea" id="RHEA-COMP:17089"/>
        <dbReference type="Rhea" id="RHEA-COMP:17090"/>
        <dbReference type="Rhea" id="RHEA-COMP:17091"/>
        <dbReference type="ChEBI" id="CHEBI:29950"/>
        <dbReference type="ChEBI" id="CHEBI:149494"/>
    </reaction>
    <physiologicalReaction direction="left-to-right" evidence="21">
        <dbReference type="Rhea" id="RHEA:66685"/>
    </physiologicalReaction>
</comment>
<keyword evidence="24" id="KW-1185">Reference proteome</keyword>
<evidence type="ECO:0000256" key="2">
    <source>
        <dbReference type="ARBA" id="ARBA00004245"/>
    </source>
</evidence>
<comment type="similarity">
    <text evidence="5">Belongs to the glyceraldehyde-3-phosphate dehydrogenase family.</text>
</comment>
<evidence type="ECO:0000256" key="21">
    <source>
        <dbReference type="ARBA" id="ARBA00048005"/>
    </source>
</evidence>
<comment type="caution">
    <text evidence="23">The sequence shown here is derived from an EMBL/GenBank/DDBJ whole genome shotgun (WGS) entry which is preliminary data.</text>
</comment>
<evidence type="ECO:0000256" key="14">
    <source>
        <dbReference type="ARBA" id="ARBA00023027"/>
    </source>
</evidence>
<dbReference type="EMBL" id="JAGFMF010011752">
    <property type="protein sequence ID" value="KAG8514027.1"/>
    <property type="molecule type" value="Genomic_DNA"/>
</dbReference>
<keyword evidence="17" id="KW-0539">Nucleus</keyword>
<keyword evidence="8" id="KW-0963">Cytoplasm</keyword>
<keyword evidence="9" id="KW-0808">Transferase</keyword>
<evidence type="ECO:0000313" key="23">
    <source>
        <dbReference type="EMBL" id="KAG8514027.1"/>
    </source>
</evidence>
<evidence type="ECO:0000256" key="15">
    <source>
        <dbReference type="ARBA" id="ARBA00023152"/>
    </source>
</evidence>
<keyword evidence="11" id="KW-0702">S-nitrosylation</keyword>
<evidence type="ECO:0000256" key="20">
    <source>
        <dbReference type="ARBA" id="ARBA00047698"/>
    </source>
</evidence>
<accession>A0A8J6DLN1</accession>
<keyword evidence="16" id="KW-0206">Cytoskeleton</keyword>
<evidence type="ECO:0000256" key="3">
    <source>
        <dbReference type="ARBA" id="ARBA00004514"/>
    </source>
</evidence>
<evidence type="ECO:0000256" key="12">
    <source>
        <dbReference type="ARBA" id="ARBA00022845"/>
    </source>
</evidence>
<dbReference type="GO" id="GO:0016740">
    <property type="term" value="F:transferase activity"/>
    <property type="evidence" value="ECO:0007669"/>
    <property type="project" value="UniProtKB-KW"/>
</dbReference>
<dbReference type="InterPro" id="IPR020831">
    <property type="entry name" value="GlycerAld/Erythrose_P_DH"/>
</dbReference>
<keyword evidence="12" id="KW-0810">Translation regulation</keyword>
<evidence type="ECO:0000256" key="11">
    <source>
        <dbReference type="ARBA" id="ARBA00022799"/>
    </source>
</evidence>
<reference evidence="23" key="1">
    <citation type="journal article" date="2021" name="Evol. Appl.">
        <title>The genome of the Pyrenean desman and the effects of bottlenecks and inbreeding on the genomic landscape of an endangered species.</title>
        <authorList>
            <person name="Escoda L."/>
            <person name="Castresana J."/>
        </authorList>
    </citation>
    <scope>NUCLEOTIDE SEQUENCE</scope>
    <source>
        <strain evidence="23">IBE-C5619</strain>
    </source>
</reference>
<dbReference type="Proteomes" id="UP000700334">
    <property type="component" value="Unassembled WGS sequence"/>
</dbReference>
<dbReference type="GO" id="GO:0005634">
    <property type="term" value="C:nucleus"/>
    <property type="evidence" value="ECO:0007669"/>
    <property type="project" value="UniProtKB-SubCell"/>
</dbReference>
<dbReference type="SUPFAM" id="SSF55347">
    <property type="entry name" value="Glyceraldehyde-3-phosphate dehydrogenase-like, C-terminal domain"/>
    <property type="match status" value="1"/>
</dbReference>
<dbReference type="InterPro" id="IPR036291">
    <property type="entry name" value="NAD(P)-bd_dom_sf"/>
</dbReference>
<dbReference type="GO" id="GO:0005856">
    <property type="term" value="C:cytoskeleton"/>
    <property type="evidence" value="ECO:0007669"/>
    <property type="project" value="UniProtKB-SubCell"/>
</dbReference>
<keyword evidence="13" id="KW-0560">Oxidoreductase</keyword>
<keyword evidence="14" id="KW-0520">NAD</keyword>
<name>A0A8J6DLN1_GALPY</name>
<evidence type="ECO:0000256" key="6">
    <source>
        <dbReference type="ARBA" id="ARBA00013119"/>
    </source>
</evidence>
<dbReference type="EC" id="1.2.1.12" evidence="6"/>
<sequence length="176" mass="20084">NTFSELIYKVCGFYYFPTNGKFNTIVKVENGNLDIKKTGVHLKGRSKRLNTSAPYAVCDGHKKYDNLLKNNDWPSWEHIDDSHGDSQNIPIFTGTSKTVIKAFPKLNGKFTATSLLCCHYRHESHGSRPAKYDDIKKIVKQASEGSPKEILSYTENLVVSYNFNSDTLLFYLQYWG</sequence>
<dbReference type="GO" id="GO:0006096">
    <property type="term" value="P:glycolytic process"/>
    <property type="evidence" value="ECO:0007669"/>
    <property type="project" value="UniProtKB-KW"/>
</dbReference>
<gene>
    <name evidence="23" type="ORF">J0S82_003627</name>
</gene>
<comment type="subunit">
    <text evidence="19">Homotetramer. Interacts with TPPP; the interaction is direct. Interacts (when S-nitrosylated) with SIAH1; leading to nuclear translocation. Interacts with RILPL1/GOSPEL, leading to prevent the interaction between GAPDH and SIAH1 and prevent nuclear translocation. Interacts with CHP1; the interaction increases the binding of CHP1 with microtubules. Associates with microtubules. Interacts with EIF1AD, USP25, PRKCI and WARS1. Interacts with phosphorylated RPL13A; inhibited by oxidatively-modified low-densitity lipoprotein (LDL(ox)). Component of the GAIT complex. Interacts with FKBP6; leading to inhibit GAPDH catalytic activity. Interacts with TRAF2, promoting TRAF2 ubiquitination. Interacts with TRAF3, promoting TRAF3 ubiquitination.</text>
</comment>
<feature type="domain" description="Glyceraldehyde 3-phosphate dehydrogenase catalytic" evidence="22">
    <location>
        <begin position="87"/>
        <end position="167"/>
    </location>
</feature>